<dbReference type="EMBL" id="CP024091">
    <property type="protein sequence ID" value="ATP55243.1"/>
    <property type="molecule type" value="Genomic_DNA"/>
</dbReference>
<dbReference type="Pfam" id="PF19781">
    <property type="entry name" value="DUF6266"/>
    <property type="match status" value="1"/>
</dbReference>
<dbReference type="AlphaFoldDB" id="A0A2D1U0V8"/>
<reference evidence="1 2" key="1">
    <citation type="submission" date="2017-10" db="EMBL/GenBank/DDBJ databases">
        <title>Whole genome of Pedobacter ginsengisoli T01R-27 isolated from tomato rhizosphere.</title>
        <authorList>
            <person name="Weon H.-Y."/>
            <person name="Lee S.A."/>
            <person name="Sang M.K."/>
            <person name="Song J."/>
        </authorList>
    </citation>
    <scope>NUCLEOTIDE SEQUENCE [LARGE SCALE GENOMIC DNA]</scope>
    <source>
        <strain evidence="1 2">T01R-27</strain>
    </source>
</reference>
<keyword evidence="2" id="KW-1185">Reference proteome</keyword>
<protein>
    <submittedName>
        <fullName evidence="1">Uncharacterized protein</fullName>
    </submittedName>
</protein>
<gene>
    <name evidence="1" type="ORF">CPT03_01580</name>
</gene>
<evidence type="ECO:0000313" key="2">
    <source>
        <dbReference type="Proteomes" id="UP000223749"/>
    </source>
</evidence>
<name>A0A2D1U0V8_9SPHI</name>
<dbReference type="Proteomes" id="UP000223749">
    <property type="component" value="Chromosome"/>
</dbReference>
<dbReference type="InterPro" id="IPR046233">
    <property type="entry name" value="DUF6266"/>
</dbReference>
<sequence>MAKMKKGILGAISGKIGPVIGGIWKGIPYLRQLPKKKTKKTKSPAQIESRQKLRFMNELLVPFHPYVSIGFMHHAEHRTEISAAFSENYHKAVIGSYPNYMVAYHEFVISKGNLPMVEDVTMELQAPDVLKLNWSKNDIKNTSFDDQVMLVIYCPELHKTDGFSGGVKRTEKQCTFKFNPGMAGKRLEVYVSISSLNRKKIGNSKYLGSIQ</sequence>
<evidence type="ECO:0000313" key="1">
    <source>
        <dbReference type="EMBL" id="ATP55243.1"/>
    </source>
</evidence>
<accession>A0A2D1U0V8</accession>
<proteinExistence type="predicted"/>
<organism evidence="1 2">
    <name type="scientific">Pedobacter ginsengisoli</name>
    <dbReference type="NCBI Taxonomy" id="363852"/>
    <lineage>
        <taxon>Bacteria</taxon>
        <taxon>Pseudomonadati</taxon>
        <taxon>Bacteroidota</taxon>
        <taxon>Sphingobacteriia</taxon>
        <taxon>Sphingobacteriales</taxon>
        <taxon>Sphingobacteriaceae</taxon>
        <taxon>Pedobacter</taxon>
    </lineage>
</organism>
<dbReference type="KEGG" id="pgs:CPT03_01580"/>